<sequence>MSRSSIHPRLSEVNRVDRASRALSVIPFTISGKGLELSHKHHSTKGHEQQNLHISGAHAEQQNIHVPNMK</sequence>
<dbReference type="Proteomes" id="UP000287651">
    <property type="component" value="Unassembled WGS sequence"/>
</dbReference>
<dbReference type="EMBL" id="AMZH03008842">
    <property type="protein sequence ID" value="RRT58103.1"/>
    <property type="molecule type" value="Genomic_DNA"/>
</dbReference>
<accession>A0A426Z2B4</accession>
<organism evidence="2 3">
    <name type="scientific">Ensete ventricosum</name>
    <name type="common">Abyssinian banana</name>
    <name type="synonym">Musa ensete</name>
    <dbReference type="NCBI Taxonomy" id="4639"/>
    <lineage>
        <taxon>Eukaryota</taxon>
        <taxon>Viridiplantae</taxon>
        <taxon>Streptophyta</taxon>
        <taxon>Embryophyta</taxon>
        <taxon>Tracheophyta</taxon>
        <taxon>Spermatophyta</taxon>
        <taxon>Magnoliopsida</taxon>
        <taxon>Liliopsida</taxon>
        <taxon>Zingiberales</taxon>
        <taxon>Musaceae</taxon>
        <taxon>Ensete</taxon>
    </lineage>
</organism>
<reference evidence="2 3" key="1">
    <citation type="journal article" date="2014" name="Agronomy (Basel)">
        <title>A Draft Genome Sequence for Ensete ventricosum, the Drought-Tolerant Tree Against Hunger.</title>
        <authorList>
            <person name="Harrison J."/>
            <person name="Moore K.A."/>
            <person name="Paszkiewicz K."/>
            <person name="Jones T."/>
            <person name="Grant M."/>
            <person name="Ambacheew D."/>
            <person name="Muzemil S."/>
            <person name="Studholme D.J."/>
        </authorList>
    </citation>
    <scope>NUCLEOTIDE SEQUENCE [LARGE SCALE GENOMIC DNA]</scope>
</reference>
<evidence type="ECO:0000313" key="2">
    <source>
        <dbReference type="EMBL" id="RRT58103.1"/>
    </source>
</evidence>
<comment type="caution">
    <text evidence="2">The sequence shown here is derived from an EMBL/GenBank/DDBJ whole genome shotgun (WGS) entry which is preliminary data.</text>
</comment>
<proteinExistence type="predicted"/>
<feature type="region of interest" description="Disordered" evidence="1">
    <location>
        <begin position="39"/>
        <end position="70"/>
    </location>
</feature>
<dbReference type="AlphaFoldDB" id="A0A426Z2B4"/>
<feature type="compositionally biased region" description="Polar residues" evidence="1">
    <location>
        <begin position="60"/>
        <end position="70"/>
    </location>
</feature>
<name>A0A426Z2B4_ENSVE</name>
<gene>
    <name evidence="2" type="ORF">B296_00008920</name>
</gene>
<evidence type="ECO:0000256" key="1">
    <source>
        <dbReference type="SAM" id="MobiDB-lite"/>
    </source>
</evidence>
<protein>
    <submittedName>
        <fullName evidence="2">Uncharacterized protein</fullName>
    </submittedName>
</protein>
<evidence type="ECO:0000313" key="3">
    <source>
        <dbReference type="Proteomes" id="UP000287651"/>
    </source>
</evidence>